<reference evidence="3 4" key="1">
    <citation type="submission" date="2019-04" db="EMBL/GenBank/DDBJ databases">
        <title>Natronospirillum operosus gen. nov., sp. nov., a haloalkaliphilic satellite isolated from decaying biomass of laboratory culture of cyanobacterium Geitlerinema sp. and proposal of Natronospirillaceae fam. nov. and Saccharospirillaceae fam. nov.</title>
        <authorList>
            <person name="Kevbrin V."/>
            <person name="Boltyanskaya Y."/>
            <person name="Koziaeva V."/>
            <person name="Grouzdev D.S."/>
            <person name="Park M."/>
            <person name="Cho J."/>
        </authorList>
    </citation>
    <scope>NUCLEOTIDE SEQUENCE [LARGE SCALE GENOMIC DNA]</scope>
    <source>
        <strain evidence="3 4">G-116</strain>
    </source>
</reference>
<dbReference type="SMART" id="SM00257">
    <property type="entry name" value="LysM"/>
    <property type="match status" value="1"/>
</dbReference>
<dbReference type="InterPro" id="IPR018392">
    <property type="entry name" value="LysM"/>
</dbReference>
<accession>A0A4Z0WCG1</accession>
<feature type="signal peptide" evidence="1">
    <location>
        <begin position="1"/>
        <end position="22"/>
    </location>
</feature>
<protein>
    <submittedName>
        <fullName evidence="3">LysM domain-containing protein</fullName>
    </submittedName>
</protein>
<dbReference type="RefSeq" id="WP_135484277.1">
    <property type="nucleotide sequence ID" value="NZ_SRMF01000008.1"/>
</dbReference>
<comment type="caution">
    <text evidence="3">The sequence shown here is derived from an EMBL/GenBank/DDBJ whole genome shotgun (WGS) entry which is preliminary data.</text>
</comment>
<dbReference type="SUPFAM" id="SSF54106">
    <property type="entry name" value="LysM domain"/>
    <property type="match status" value="1"/>
</dbReference>
<dbReference type="EMBL" id="SRMF01000008">
    <property type="protein sequence ID" value="TGG91493.1"/>
    <property type="molecule type" value="Genomic_DNA"/>
</dbReference>
<keyword evidence="4" id="KW-1185">Reference proteome</keyword>
<evidence type="ECO:0000313" key="4">
    <source>
        <dbReference type="Proteomes" id="UP000297475"/>
    </source>
</evidence>
<name>A0A4Z0WCG1_9GAMM</name>
<evidence type="ECO:0000256" key="1">
    <source>
        <dbReference type="SAM" id="SignalP"/>
    </source>
</evidence>
<dbReference type="PANTHER" id="PTHR34700:SF4">
    <property type="entry name" value="PHAGE-LIKE ELEMENT PBSX PROTEIN XKDP"/>
    <property type="match status" value="1"/>
</dbReference>
<dbReference type="CDD" id="cd00118">
    <property type="entry name" value="LysM"/>
    <property type="match status" value="1"/>
</dbReference>
<proteinExistence type="predicted"/>
<keyword evidence="1" id="KW-0732">Signal</keyword>
<dbReference type="Proteomes" id="UP000297475">
    <property type="component" value="Unassembled WGS sequence"/>
</dbReference>
<dbReference type="PANTHER" id="PTHR34700">
    <property type="entry name" value="POTASSIUM BINDING PROTEIN KBP"/>
    <property type="match status" value="1"/>
</dbReference>
<dbReference type="InterPro" id="IPR036779">
    <property type="entry name" value="LysM_dom_sf"/>
</dbReference>
<feature type="domain" description="LysM" evidence="2">
    <location>
        <begin position="33"/>
        <end position="81"/>
    </location>
</feature>
<dbReference type="PROSITE" id="PS51782">
    <property type="entry name" value="LYSM"/>
    <property type="match status" value="1"/>
</dbReference>
<feature type="chain" id="PRO_5021263287" evidence="1">
    <location>
        <begin position="23"/>
        <end position="363"/>
    </location>
</feature>
<dbReference type="OrthoDB" id="9765158at2"/>
<evidence type="ECO:0000259" key="2">
    <source>
        <dbReference type="PROSITE" id="PS51782"/>
    </source>
</evidence>
<organism evidence="3 4">
    <name type="scientific">Natronospirillum operosum</name>
    <dbReference type="NCBI Taxonomy" id="2759953"/>
    <lineage>
        <taxon>Bacteria</taxon>
        <taxon>Pseudomonadati</taxon>
        <taxon>Pseudomonadota</taxon>
        <taxon>Gammaproteobacteria</taxon>
        <taxon>Oceanospirillales</taxon>
        <taxon>Natronospirillaceae</taxon>
        <taxon>Natronospirillum</taxon>
    </lineage>
</organism>
<dbReference type="AlphaFoldDB" id="A0A4Z0WCG1"/>
<sequence length="363" mass="40779">MKKWLIGPALSLSLLCAPPLWADELTLRPDVPEQYIVQRGDTLWDIARMYLHEPWRWEDIWLINPQVDNPHLIYPGDVLRLTWVDGEPRLTIDERAEQTMRLTEDDMDDDGTVRLSPRVRVETLDGAIPTIPRERISAFLSRSLIVSEDRLDEAAYVVGGDEGRIVLGAGDRIYARGSDWGETGDRYEVFRRGERYVDAETRETLGIEAIALGMAELETRQDDIARVQLTQSRQNIRVGDRLLLVSRESPSSVFFPAAPDRDLTGVILNKADGGQLIGQFDVVLLNRGAADGVTEGHVFDIARPGEQIRDPLNNDVLQLPGDRSGSLMVFRVFDRLSYGLVMNATNTIRVGDHIQSPELSSLP</sequence>
<evidence type="ECO:0000313" key="3">
    <source>
        <dbReference type="EMBL" id="TGG91493.1"/>
    </source>
</evidence>
<gene>
    <name evidence="3" type="ORF">E4656_15805</name>
</gene>
<dbReference type="InterPro" id="IPR052196">
    <property type="entry name" value="Bact_Kbp"/>
</dbReference>
<dbReference type="Gene3D" id="3.10.350.10">
    <property type="entry name" value="LysM domain"/>
    <property type="match status" value="1"/>
</dbReference>
<dbReference type="Pfam" id="PF01476">
    <property type="entry name" value="LysM"/>
    <property type="match status" value="1"/>
</dbReference>